<sequence>MISSLLRQPWGLGVGAAKLTEAFLRRLEAARAARGWARYMGSSFGLRIIGDWRRLAIGGLCLYVVDDGLGLNESAIDDQRERERRETWIERKRLLVRRRIREAT</sequence>
<proteinExistence type="predicted"/>
<keyword evidence="2" id="KW-1185">Reference proteome</keyword>
<organism evidence="1 2">
    <name type="scientific">Parasponia andersonii</name>
    <name type="common">Sponia andersonii</name>
    <dbReference type="NCBI Taxonomy" id="3476"/>
    <lineage>
        <taxon>Eukaryota</taxon>
        <taxon>Viridiplantae</taxon>
        <taxon>Streptophyta</taxon>
        <taxon>Embryophyta</taxon>
        <taxon>Tracheophyta</taxon>
        <taxon>Spermatophyta</taxon>
        <taxon>Magnoliopsida</taxon>
        <taxon>eudicotyledons</taxon>
        <taxon>Gunneridae</taxon>
        <taxon>Pentapetalae</taxon>
        <taxon>rosids</taxon>
        <taxon>fabids</taxon>
        <taxon>Rosales</taxon>
        <taxon>Cannabaceae</taxon>
        <taxon>Parasponia</taxon>
    </lineage>
</organism>
<comment type="caution">
    <text evidence="1">The sequence shown here is derived from an EMBL/GenBank/DDBJ whole genome shotgun (WGS) entry which is preliminary data.</text>
</comment>
<dbReference type="AlphaFoldDB" id="A0A2P5AXC5"/>
<dbReference type="OrthoDB" id="10419299at2759"/>
<protein>
    <submittedName>
        <fullName evidence="1">Uncharacterized protein</fullName>
    </submittedName>
</protein>
<dbReference type="EMBL" id="JXTB01000421">
    <property type="protein sequence ID" value="PON41185.1"/>
    <property type="molecule type" value="Genomic_DNA"/>
</dbReference>
<evidence type="ECO:0000313" key="1">
    <source>
        <dbReference type="EMBL" id="PON41185.1"/>
    </source>
</evidence>
<accession>A0A2P5AXC5</accession>
<reference evidence="2" key="1">
    <citation type="submission" date="2016-06" db="EMBL/GenBank/DDBJ databases">
        <title>Parallel loss of symbiosis genes in relatives of nitrogen-fixing non-legume Parasponia.</title>
        <authorList>
            <person name="Van Velzen R."/>
            <person name="Holmer R."/>
            <person name="Bu F."/>
            <person name="Rutten L."/>
            <person name="Van Zeijl A."/>
            <person name="Liu W."/>
            <person name="Santuari L."/>
            <person name="Cao Q."/>
            <person name="Sharma T."/>
            <person name="Shen D."/>
            <person name="Roswanjaya Y."/>
            <person name="Wardhani T."/>
            <person name="Kalhor M.S."/>
            <person name="Jansen J."/>
            <person name="Van den Hoogen J."/>
            <person name="Gungor B."/>
            <person name="Hartog M."/>
            <person name="Hontelez J."/>
            <person name="Verver J."/>
            <person name="Yang W.-C."/>
            <person name="Schijlen E."/>
            <person name="Repin R."/>
            <person name="Schilthuizen M."/>
            <person name="Schranz E."/>
            <person name="Heidstra R."/>
            <person name="Miyata K."/>
            <person name="Fedorova E."/>
            <person name="Kohlen W."/>
            <person name="Bisseling T."/>
            <person name="Smit S."/>
            <person name="Geurts R."/>
        </authorList>
    </citation>
    <scope>NUCLEOTIDE SEQUENCE [LARGE SCALE GENOMIC DNA]</scope>
    <source>
        <strain evidence="2">cv. WU1-14</strain>
    </source>
</reference>
<gene>
    <name evidence="1" type="ORF">PanWU01x14_291630</name>
</gene>
<name>A0A2P5AXC5_PARAD</name>
<dbReference type="Proteomes" id="UP000237105">
    <property type="component" value="Unassembled WGS sequence"/>
</dbReference>
<evidence type="ECO:0000313" key="2">
    <source>
        <dbReference type="Proteomes" id="UP000237105"/>
    </source>
</evidence>